<keyword evidence="2" id="KW-1185">Reference proteome</keyword>
<reference evidence="1 2" key="1">
    <citation type="submission" date="2019-04" db="EMBL/GenBank/DDBJ databases">
        <authorList>
            <person name="Van Vliet M D."/>
        </authorList>
    </citation>
    <scope>NUCLEOTIDE SEQUENCE [LARGE SCALE GENOMIC DNA]</scope>
    <source>
        <strain evidence="1 2">F21</strain>
    </source>
</reference>
<dbReference type="EMBL" id="CAAHFH010000002">
    <property type="protein sequence ID" value="VGO21482.1"/>
    <property type="molecule type" value="Genomic_DNA"/>
</dbReference>
<dbReference type="Proteomes" id="UP000346198">
    <property type="component" value="Unassembled WGS sequence"/>
</dbReference>
<dbReference type="AlphaFoldDB" id="A0A6C2UMI0"/>
<gene>
    <name evidence="1" type="ORF">SCARR_03556</name>
</gene>
<sequence>MESGLMGRKVWLRLCHSPVPPLKAENGAIGYWGGKSKWVSKSSTSLGPNSSSPEPVT</sequence>
<accession>A0A6C2UMI0</accession>
<proteinExistence type="predicted"/>
<protein>
    <submittedName>
        <fullName evidence="1">Uncharacterized protein</fullName>
    </submittedName>
</protein>
<evidence type="ECO:0000313" key="2">
    <source>
        <dbReference type="Proteomes" id="UP000346198"/>
    </source>
</evidence>
<organism evidence="1 2">
    <name type="scientific">Pontiella sulfatireligans</name>
    <dbReference type="NCBI Taxonomy" id="2750658"/>
    <lineage>
        <taxon>Bacteria</taxon>
        <taxon>Pseudomonadati</taxon>
        <taxon>Kiritimatiellota</taxon>
        <taxon>Kiritimatiellia</taxon>
        <taxon>Kiritimatiellales</taxon>
        <taxon>Pontiellaceae</taxon>
        <taxon>Pontiella</taxon>
    </lineage>
</organism>
<evidence type="ECO:0000313" key="1">
    <source>
        <dbReference type="EMBL" id="VGO21482.1"/>
    </source>
</evidence>
<name>A0A6C2UMI0_9BACT</name>